<accession>A0A4R4FA14</accession>
<gene>
    <name evidence="3" type="ORF">E1963_16775</name>
</gene>
<comment type="caution">
    <text evidence="3">The sequence shown here is derived from an EMBL/GenBank/DDBJ whole genome shotgun (WGS) entry which is preliminary data.</text>
</comment>
<evidence type="ECO:0000313" key="3">
    <source>
        <dbReference type="EMBL" id="TDA20474.1"/>
    </source>
</evidence>
<keyword evidence="4" id="KW-1185">Reference proteome</keyword>
<reference evidence="3 4" key="1">
    <citation type="journal article" date="2016" name="Nat. Microbiol.">
        <title>The Mouse Intestinal Bacterial Collection (miBC) provides host-specific insight into cultured diversity and functional potential of the gut microbiota.</title>
        <authorList>
            <person name="Lagkouvardos I."/>
            <person name="Pukall R."/>
            <person name="Abt B."/>
            <person name="Foesel B.U."/>
            <person name="Meier-Kolthoff J.P."/>
            <person name="Kumar N."/>
            <person name="Bresciani A."/>
            <person name="Martinez I."/>
            <person name="Just S."/>
            <person name="Ziegler C."/>
            <person name="Brugiroux S."/>
            <person name="Garzetti D."/>
            <person name="Wenning M."/>
            <person name="Bui T.P."/>
            <person name="Wang J."/>
            <person name="Hugenholtz F."/>
            <person name="Plugge C.M."/>
            <person name="Peterson D.A."/>
            <person name="Hornef M.W."/>
            <person name="Baines J.F."/>
            <person name="Smidt H."/>
            <person name="Walter J."/>
            <person name="Kristiansen K."/>
            <person name="Nielsen H.B."/>
            <person name="Haller D."/>
            <person name="Overmann J."/>
            <person name="Stecher B."/>
            <person name="Clavel T."/>
        </authorList>
    </citation>
    <scope>NUCLEOTIDE SEQUENCE [LARGE SCALE GENOMIC DNA]</scope>
    <source>
        <strain evidence="3 4">DSM 28560</strain>
    </source>
</reference>
<feature type="domain" description="YcxB-like C-terminal" evidence="2">
    <location>
        <begin position="97"/>
        <end position="146"/>
    </location>
</feature>
<dbReference type="EMBL" id="SMMX01000020">
    <property type="protein sequence ID" value="TDA20474.1"/>
    <property type="molecule type" value="Genomic_DNA"/>
</dbReference>
<dbReference type="AlphaFoldDB" id="A0A4R4FA14"/>
<protein>
    <submittedName>
        <fullName evidence="3">YcxB family protein</fullName>
    </submittedName>
</protein>
<organism evidence="3 4">
    <name type="scientific">Extibacter muris</name>
    <dbReference type="NCBI Taxonomy" id="1796622"/>
    <lineage>
        <taxon>Bacteria</taxon>
        <taxon>Bacillati</taxon>
        <taxon>Bacillota</taxon>
        <taxon>Clostridia</taxon>
        <taxon>Lachnospirales</taxon>
        <taxon>Lachnospiraceae</taxon>
        <taxon>Extibacter</taxon>
    </lineage>
</organism>
<dbReference type="RefSeq" id="WP_132280500.1">
    <property type="nucleotide sequence ID" value="NZ_JAOBST010000057.1"/>
</dbReference>
<feature type="transmembrane region" description="Helical" evidence="1">
    <location>
        <begin position="29"/>
        <end position="48"/>
    </location>
</feature>
<keyword evidence="1" id="KW-0472">Membrane</keyword>
<dbReference type="Proteomes" id="UP000295710">
    <property type="component" value="Unassembled WGS sequence"/>
</dbReference>
<evidence type="ECO:0000313" key="4">
    <source>
        <dbReference type="Proteomes" id="UP000295710"/>
    </source>
</evidence>
<keyword evidence="1" id="KW-1133">Transmembrane helix</keyword>
<feature type="transmembrane region" description="Helical" evidence="1">
    <location>
        <begin position="54"/>
        <end position="72"/>
    </location>
</feature>
<keyword evidence="1" id="KW-0812">Transmembrane</keyword>
<name>A0A4R4FA14_9FIRM</name>
<dbReference type="Pfam" id="PF14317">
    <property type="entry name" value="YcxB"/>
    <property type="match status" value="1"/>
</dbReference>
<sequence length="167" mass="18988">MEEKLSVQMTKEALFDFLLYHTYSKFSGFLTNVLGAAVGIMGIILLATGRIKPAHLVFYLAAAVAFIAFTPLQLKYRAKKQMELNEEYQTEWEYTLNGHGITVVRGDKAEEVAWEQIERVATTPKTIGIYYGKDHAFIIPKQAFGSRFVAVMKMIAQHIDPQKVRLR</sequence>
<proteinExistence type="predicted"/>
<dbReference type="InterPro" id="IPR025588">
    <property type="entry name" value="YcxB-like_C"/>
</dbReference>
<evidence type="ECO:0000259" key="2">
    <source>
        <dbReference type="Pfam" id="PF14317"/>
    </source>
</evidence>
<evidence type="ECO:0000256" key="1">
    <source>
        <dbReference type="SAM" id="Phobius"/>
    </source>
</evidence>